<dbReference type="SUPFAM" id="SSF51215">
    <property type="entry name" value="Regulatory protein AraC"/>
    <property type="match status" value="1"/>
</dbReference>
<proteinExistence type="predicted"/>
<dbReference type="InterPro" id="IPR014710">
    <property type="entry name" value="RmlC-like_jellyroll"/>
</dbReference>
<sequence length="288" mass="32284">MFYESIRLDQPFKFSSFTGNWATHELHIHDCLEIGVITANRVKYRIGDHEYVGTAGDVFLLRPFEPHWCFSCEGEDYGYQMLLFHSSAVRSVPDGEQLIIPFYSWADTMSPCIPAETEAAQTISICMNAALMAGSKQQAGWNARQYASFIQILISIYDLYGGYHSAGTGNRRIAADTVAAFKGVQVYLSRYQEPIAAEDGRAASGLTRTAYHQLFRQLTGLTPHVFLSRIRVHAAMDLLANSGLSMIEICEESGFLSLSTFNKQFKNLLGCSPSAYRQQAVQKRKRTM</sequence>
<accession>A0A839TT58</accession>
<dbReference type="InterPro" id="IPR009057">
    <property type="entry name" value="Homeodomain-like_sf"/>
</dbReference>
<protein>
    <submittedName>
        <fullName evidence="5">AraC-like DNA-binding protein</fullName>
    </submittedName>
</protein>
<evidence type="ECO:0000259" key="4">
    <source>
        <dbReference type="PROSITE" id="PS01124"/>
    </source>
</evidence>
<evidence type="ECO:0000256" key="3">
    <source>
        <dbReference type="ARBA" id="ARBA00023163"/>
    </source>
</evidence>
<keyword evidence="1" id="KW-0805">Transcription regulation</keyword>
<evidence type="ECO:0000256" key="1">
    <source>
        <dbReference type="ARBA" id="ARBA00023015"/>
    </source>
</evidence>
<evidence type="ECO:0000256" key="2">
    <source>
        <dbReference type="ARBA" id="ARBA00023125"/>
    </source>
</evidence>
<dbReference type="PROSITE" id="PS01124">
    <property type="entry name" value="HTH_ARAC_FAMILY_2"/>
    <property type="match status" value="1"/>
</dbReference>
<keyword evidence="3" id="KW-0804">Transcription</keyword>
<comment type="caution">
    <text evidence="5">The sequence shown here is derived from an EMBL/GenBank/DDBJ whole genome shotgun (WGS) entry which is preliminary data.</text>
</comment>
<dbReference type="PANTHER" id="PTHR43280:SF28">
    <property type="entry name" value="HTH-TYPE TRANSCRIPTIONAL ACTIVATOR RHAS"/>
    <property type="match status" value="1"/>
</dbReference>
<dbReference type="InterPro" id="IPR037923">
    <property type="entry name" value="HTH-like"/>
</dbReference>
<dbReference type="Pfam" id="PF12833">
    <property type="entry name" value="HTH_18"/>
    <property type="match status" value="1"/>
</dbReference>
<dbReference type="Gene3D" id="2.60.120.10">
    <property type="entry name" value="Jelly Rolls"/>
    <property type="match status" value="1"/>
</dbReference>
<dbReference type="Gene3D" id="1.10.10.60">
    <property type="entry name" value="Homeodomain-like"/>
    <property type="match status" value="2"/>
</dbReference>
<dbReference type="SMART" id="SM00342">
    <property type="entry name" value="HTH_ARAC"/>
    <property type="match status" value="1"/>
</dbReference>
<keyword evidence="2 5" id="KW-0238">DNA-binding</keyword>
<organism evidence="5 6">
    <name type="scientific">Paenibacillus rhizosphaerae</name>
    <dbReference type="NCBI Taxonomy" id="297318"/>
    <lineage>
        <taxon>Bacteria</taxon>
        <taxon>Bacillati</taxon>
        <taxon>Bacillota</taxon>
        <taxon>Bacilli</taxon>
        <taxon>Bacillales</taxon>
        <taxon>Paenibacillaceae</taxon>
        <taxon>Paenibacillus</taxon>
    </lineage>
</organism>
<gene>
    <name evidence="5" type="ORF">FHS19_003505</name>
</gene>
<dbReference type="RefSeq" id="WP_183583106.1">
    <property type="nucleotide sequence ID" value="NZ_JACHXJ010000003.1"/>
</dbReference>
<dbReference type="GO" id="GO:0043565">
    <property type="term" value="F:sequence-specific DNA binding"/>
    <property type="evidence" value="ECO:0007669"/>
    <property type="project" value="InterPro"/>
</dbReference>
<dbReference type="Proteomes" id="UP000517523">
    <property type="component" value="Unassembled WGS sequence"/>
</dbReference>
<dbReference type="InterPro" id="IPR018060">
    <property type="entry name" value="HTH_AraC"/>
</dbReference>
<reference evidence="5 6" key="1">
    <citation type="submission" date="2020-08" db="EMBL/GenBank/DDBJ databases">
        <title>Genomic Encyclopedia of Type Strains, Phase III (KMG-III): the genomes of soil and plant-associated and newly described type strains.</title>
        <authorList>
            <person name="Whitman W."/>
        </authorList>
    </citation>
    <scope>NUCLEOTIDE SEQUENCE [LARGE SCALE GENOMIC DNA]</scope>
    <source>
        <strain evidence="5 6">CECT 5831</strain>
    </source>
</reference>
<dbReference type="Pfam" id="PF02311">
    <property type="entry name" value="AraC_binding"/>
    <property type="match status" value="1"/>
</dbReference>
<name>A0A839TT58_9BACL</name>
<dbReference type="PROSITE" id="PS00041">
    <property type="entry name" value="HTH_ARAC_FAMILY_1"/>
    <property type="match status" value="1"/>
</dbReference>
<dbReference type="InterPro" id="IPR003313">
    <property type="entry name" value="AraC-bd"/>
</dbReference>
<dbReference type="EMBL" id="JACHXJ010000003">
    <property type="protein sequence ID" value="MBB3128830.1"/>
    <property type="molecule type" value="Genomic_DNA"/>
</dbReference>
<dbReference type="SUPFAM" id="SSF46689">
    <property type="entry name" value="Homeodomain-like"/>
    <property type="match status" value="1"/>
</dbReference>
<dbReference type="InterPro" id="IPR018062">
    <property type="entry name" value="HTH_AraC-typ_CS"/>
</dbReference>
<dbReference type="GO" id="GO:0003700">
    <property type="term" value="F:DNA-binding transcription factor activity"/>
    <property type="evidence" value="ECO:0007669"/>
    <property type="project" value="InterPro"/>
</dbReference>
<evidence type="ECO:0000313" key="6">
    <source>
        <dbReference type="Proteomes" id="UP000517523"/>
    </source>
</evidence>
<feature type="domain" description="HTH araC/xylS-type" evidence="4">
    <location>
        <begin position="181"/>
        <end position="279"/>
    </location>
</feature>
<dbReference type="PANTHER" id="PTHR43280">
    <property type="entry name" value="ARAC-FAMILY TRANSCRIPTIONAL REGULATOR"/>
    <property type="match status" value="1"/>
</dbReference>
<evidence type="ECO:0000313" key="5">
    <source>
        <dbReference type="EMBL" id="MBB3128830.1"/>
    </source>
</evidence>
<dbReference type="AlphaFoldDB" id="A0A839TT58"/>